<protein>
    <recommendedName>
        <fullName evidence="2">Response regulatory domain-containing protein</fullName>
    </recommendedName>
</protein>
<dbReference type="Gene3D" id="3.40.50.2300">
    <property type="match status" value="1"/>
</dbReference>
<dbReference type="CDD" id="cd00156">
    <property type="entry name" value="REC"/>
    <property type="match status" value="1"/>
</dbReference>
<dbReference type="PROSITE" id="PS50110">
    <property type="entry name" value="RESPONSE_REGULATORY"/>
    <property type="match status" value="1"/>
</dbReference>
<keyword evidence="1" id="KW-0597">Phosphoprotein</keyword>
<dbReference type="Proteomes" id="UP000005801">
    <property type="component" value="Unassembled WGS sequence"/>
</dbReference>
<accession>A6G2E1</accession>
<evidence type="ECO:0000313" key="3">
    <source>
        <dbReference type="EMBL" id="EDM79878.1"/>
    </source>
</evidence>
<evidence type="ECO:0000259" key="2">
    <source>
        <dbReference type="PROSITE" id="PS50110"/>
    </source>
</evidence>
<dbReference type="EMBL" id="ABCS01000015">
    <property type="protein sequence ID" value="EDM79878.1"/>
    <property type="molecule type" value="Genomic_DNA"/>
</dbReference>
<keyword evidence="4" id="KW-1185">Reference proteome</keyword>
<organism evidence="3 4">
    <name type="scientific">Plesiocystis pacifica SIR-1</name>
    <dbReference type="NCBI Taxonomy" id="391625"/>
    <lineage>
        <taxon>Bacteria</taxon>
        <taxon>Pseudomonadati</taxon>
        <taxon>Myxococcota</taxon>
        <taxon>Polyangia</taxon>
        <taxon>Nannocystales</taxon>
        <taxon>Nannocystaceae</taxon>
        <taxon>Plesiocystis</taxon>
    </lineage>
</organism>
<dbReference type="InterPro" id="IPR011006">
    <property type="entry name" value="CheY-like_superfamily"/>
</dbReference>
<evidence type="ECO:0000256" key="1">
    <source>
        <dbReference type="PROSITE-ProRule" id="PRU00169"/>
    </source>
</evidence>
<dbReference type="AlphaFoldDB" id="A6G2E1"/>
<evidence type="ECO:0000313" key="4">
    <source>
        <dbReference type="Proteomes" id="UP000005801"/>
    </source>
</evidence>
<name>A6G2E1_9BACT</name>
<dbReference type="Pfam" id="PF00072">
    <property type="entry name" value="Response_reg"/>
    <property type="match status" value="1"/>
</dbReference>
<reference evidence="3 4" key="1">
    <citation type="submission" date="2007-06" db="EMBL/GenBank/DDBJ databases">
        <authorList>
            <person name="Shimkets L."/>
            <person name="Ferriera S."/>
            <person name="Johnson J."/>
            <person name="Kravitz S."/>
            <person name="Beeson K."/>
            <person name="Sutton G."/>
            <person name="Rogers Y.-H."/>
            <person name="Friedman R."/>
            <person name="Frazier M."/>
            <person name="Venter J.C."/>
        </authorList>
    </citation>
    <scope>NUCLEOTIDE SEQUENCE [LARGE SCALE GENOMIC DNA]</scope>
    <source>
        <strain evidence="3 4">SIR-1</strain>
    </source>
</reference>
<comment type="caution">
    <text evidence="3">The sequence shown here is derived from an EMBL/GenBank/DDBJ whole genome shotgun (WGS) entry which is preliminary data.</text>
</comment>
<dbReference type="SUPFAM" id="SSF52172">
    <property type="entry name" value="CheY-like"/>
    <property type="match status" value="1"/>
</dbReference>
<dbReference type="GO" id="GO:0000160">
    <property type="term" value="P:phosphorelay signal transduction system"/>
    <property type="evidence" value="ECO:0007669"/>
    <property type="project" value="InterPro"/>
</dbReference>
<gene>
    <name evidence="3" type="ORF">PPSIR1_22591</name>
</gene>
<sequence>MLGGDSNGPVVVVLTEDQDALDEFEELLEATECKPICTSDPKGAAPLLTEMGDKVDLLILDLEIEGSTRMFKSVRELNPDMPVILLSDSPTDPTVQRMIGAGPTRSVRKPMDGRLFSALLTDLLHPSEGYVRDFTPVPIGPGADSSGPHPRA</sequence>
<feature type="domain" description="Response regulatory" evidence="2">
    <location>
        <begin position="10"/>
        <end position="124"/>
    </location>
</feature>
<proteinExistence type="predicted"/>
<feature type="modified residue" description="4-aspartylphosphate" evidence="1">
    <location>
        <position position="61"/>
    </location>
</feature>
<dbReference type="InterPro" id="IPR001789">
    <property type="entry name" value="Sig_transdc_resp-reg_receiver"/>
</dbReference>
<dbReference type="STRING" id="391625.PPSIR1_22591"/>